<dbReference type="STRING" id="53376.BST25_17435"/>
<feature type="compositionally biased region" description="Basic and acidic residues" evidence="3">
    <location>
        <begin position="65"/>
        <end position="78"/>
    </location>
</feature>
<reference evidence="5 6" key="1">
    <citation type="submission" date="2017-02" db="EMBL/GenBank/DDBJ databases">
        <title>The new phylogeny of genus Mycobacterium.</title>
        <authorList>
            <person name="Tortoli E."/>
            <person name="Trovato A."/>
            <person name="Cirillo D.M."/>
        </authorList>
    </citation>
    <scope>NUCLEOTIDE SEQUENCE [LARGE SCALE GENOMIC DNA]</scope>
    <source>
        <strain evidence="5 6">DSM 44471</strain>
    </source>
</reference>
<dbReference type="GO" id="GO:0016020">
    <property type="term" value="C:membrane"/>
    <property type="evidence" value="ECO:0007669"/>
    <property type="project" value="UniProtKB-SubCell"/>
</dbReference>
<dbReference type="PANTHER" id="PTHR37042">
    <property type="entry name" value="OUTER MEMBRANE PROTEIN RV1973"/>
    <property type="match status" value="1"/>
</dbReference>
<evidence type="ECO:0000256" key="1">
    <source>
        <dbReference type="ARBA" id="ARBA00004370"/>
    </source>
</evidence>
<keyword evidence="4" id="KW-1133">Transmembrane helix</keyword>
<keyword evidence="4" id="KW-0812">Transmembrane</keyword>
<dbReference type="OrthoDB" id="4774723at2"/>
<evidence type="ECO:0000313" key="6">
    <source>
        <dbReference type="Proteomes" id="UP000192566"/>
    </source>
</evidence>
<dbReference type="EMBL" id="MVHR01000028">
    <property type="protein sequence ID" value="ORA71107.1"/>
    <property type="molecule type" value="Genomic_DNA"/>
</dbReference>
<comment type="caution">
    <text evidence="5">The sequence shown here is derived from an EMBL/GenBank/DDBJ whole genome shotgun (WGS) entry which is preliminary data.</text>
</comment>
<evidence type="ECO:0000313" key="5">
    <source>
        <dbReference type="EMBL" id="ORA71107.1"/>
    </source>
</evidence>
<dbReference type="PANTHER" id="PTHR37042:SF4">
    <property type="entry name" value="OUTER MEMBRANE PROTEIN RV1973"/>
    <property type="match status" value="1"/>
</dbReference>
<comment type="subcellular location">
    <subcellularLocation>
        <location evidence="1">Membrane</location>
    </subcellularLocation>
</comment>
<name>A0A1X0DFK3_MYCHE</name>
<protein>
    <submittedName>
        <fullName evidence="5">Uncharacterized protein</fullName>
    </submittedName>
</protein>
<dbReference type="AlphaFoldDB" id="A0A1X0DFK3"/>
<keyword evidence="2 4" id="KW-0472">Membrane</keyword>
<feature type="compositionally biased region" description="Low complexity" evidence="3">
    <location>
        <begin position="30"/>
        <end position="39"/>
    </location>
</feature>
<gene>
    <name evidence="5" type="ORF">BST25_17435</name>
</gene>
<feature type="transmembrane region" description="Helical" evidence="4">
    <location>
        <begin position="94"/>
        <end position="116"/>
    </location>
</feature>
<organism evidence="5 6">
    <name type="scientific">Mycobacterium heidelbergense</name>
    <dbReference type="NCBI Taxonomy" id="53376"/>
    <lineage>
        <taxon>Bacteria</taxon>
        <taxon>Bacillati</taxon>
        <taxon>Actinomycetota</taxon>
        <taxon>Actinomycetes</taxon>
        <taxon>Mycobacteriales</taxon>
        <taxon>Mycobacteriaceae</taxon>
        <taxon>Mycobacterium</taxon>
        <taxon>Mycobacterium simiae complex</taxon>
    </lineage>
</organism>
<evidence type="ECO:0000256" key="2">
    <source>
        <dbReference type="ARBA" id="ARBA00023136"/>
    </source>
</evidence>
<evidence type="ECO:0000256" key="3">
    <source>
        <dbReference type="SAM" id="MobiDB-lite"/>
    </source>
</evidence>
<sequence>MPPRELPSDPIGADNPRAGVLSASPSASVAGADELAQAEARAEAARARAMRLRQQAEAASGDQGNRPEADVDTVRDEPESASSHRRLRRPGRTALAAAAAAVVICASLAASGYLVWHHRNVVAERQRAAEFSAAACNAIVTMMSIDPNKAREDMQRFADDTTGIFKVGFLMGAEDLVKAIEQSKISAKATVQAVAVQSMTKDSALVLVAAKSEIIKPGEAKPDSRSLRAVVAIQRDAGQLKVSRVEFVP</sequence>
<feature type="region of interest" description="Disordered" evidence="3">
    <location>
        <begin position="1"/>
        <end position="90"/>
    </location>
</feature>
<accession>A0A1X0DFK3</accession>
<proteinExistence type="predicted"/>
<keyword evidence="6" id="KW-1185">Reference proteome</keyword>
<dbReference type="Proteomes" id="UP000192566">
    <property type="component" value="Unassembled WGS sequence"/>
</dbReference>
<evidence type="ECO:0000256" key="4">
    <source>
        <dbReference type="SAM" id="Phobius"/>
    </source>
</evidence>